<evidence type="ECO:0000313" key="2">
    <source>
        <dbReference type="EMBL" id="CDJ44555.1"/>
    </source>
</evidence>
<reference evidence="2" key="1">
    <citation type="submission" date="2013-10" db="EMBL/GenBank/DDBJ databases">
        <title>Genomic analysis of the causative agents of coccidiosis in chickens.</title>
        <authorList>
            <person name="Reid A.J."/>
            <person name="Blake D."/>
            <person name="Billington K."/>
            <person name="Browne H."/>
            <person name="Dunn M."/>
            <person name="Hung S."/>
            <person name="Kawahara F."/>
            <person name="Miranda-Saavedra D."/>
            <person name="Mourier T."/>
            <person name="Nagra H."/>
            <person name="Otto T.D."/>
            <person name="Rawlings N."/>
            <person name="Sanchez A."/>
            <person name="Sanders M."/>
            <person name="Subramaniam C."/>
            <person name="Tay Y."/>
            <person name="Dear P."/>
            <person name="Doerig C."/>
            <person name="Gruber A."/>
            <person name="Parkinson J."/>
            <person name="Shirley M."/>
            <person name="Wan K.L."/>
            <person name="Berriman M."/>
            <person name="Tomley F."/>
            <person name="Pain A."/>
        </authorList>
    </citation>
    <scope>NUCLEOTIDE SEQUENCE [LARGE SCALE GENOMIC DNA]</scope>
    <source>
        <strain evidence="2">Houghton</strain>
    </source>
</reference>
<name>U6L9W1_EIMTE</name>
<evidence type="ECO:0000313" key="3">
    <source>
        <dbReference type="Proteomes" id="UP000030747"/>
    </source>
</evidence>
<dbReference type="Proteomes" id="UP000030747">
    <property type="component" value="Unassembled WGS sequence"/>
</dbReference>
<dbReference type="RefSeq" id="XP_013235303.1">
    <property type="nucleotide sequence ID" value="XM_013379849.1"/>
</dbReference>
<evidence type="ECO:0000256" key="1">
    <source>
        <dbReference type="SAM" id="MobiDB-lite"/>
    </source>
</evidence>
<accession>U6L9W1</accession>
<feature type="compositionally biased region" description="Low complexity" evidence="1">
    <location>
        <begin position="14"/>
        <end position="36"/>
    </location>
</feature>
<feature type="non-terminal residue" evidence="2">
    <location>
        <position position="1"/>
    </location>
</feature>
<keyword evidence="3" id="KW-1185">Reference proteome</keyword>
<organism evidence="2 3">
    <name type="scientific">Eimeria tenella</name>
    <name type="common">Coccidian parasite</name>
    <dbReference type="NCBI Taxonomy" id="5802"/>
    <lineage>
        <taxon>Eukaryota</taxon>
        <taxon>Sar</taxon>
        <taxon>Alveolata</taxon>
        <taxon>Apicomplexa</taxon>
        <taxon>Conoidasida</taxon>
        <taxon>Coccidia</taxon>
        <taxon>Eucoccidiorida</taxon>
        <taxon>Eimeriorina</taxon>
        <taxon>Eimeriidae</taxon>
        <taxon>Eimeria</taxon>
    </lineage>
</organism>
<reference evidence="2" key="2">
    <citation type="submission" date="2013-10" db="EMBL/GenBank/DDBJ databases">
        <authorList>
            <person name="Aslett M."/>
        </authorList>
    </citation>
    <scope>NUCLEOTIDE SEQUENCE [LARGE SCALE GENOMIC DNA]</scope>
    <source>
        <strain evidence="2">Houghton</strain>
    </source>
</reference>
<proteinExistence type="predicted"/>
<dbReference type="GeneID" id="25257637"/>
<dbReference type="AlphaFoldDB" id="U6L9W1"/>
<sequence length="70" mass="6946">PLHAAAPDLLRLLPSLSSSSSSSSGGASCSSSKLLGARAARPQRPGTPAAGLSRCTSHETLSNYLDPGLG</sequence>
<dbReference type="EMBL" id="HG677286">
    <property type="protein sequence ID" value="CDJ44555.1"/>
    <property type="molecule type" value="Genomic_DNA"/>
</dbReference>
<protein>
    <submittedName>
        <fullName evidence="2">Uncharacterized protein</fullName>
    </submittedName>
</protein>
<gene>
    <name evidence="2" type="ORF">ETH_00042990</name>
</gene>
<feature type="region of interest" description="Disordered" evidence="1">
    <location>
        <begin position="14"/>
        <end position="55"/>
    </location>
</feature>